<reference evidence="15 16" key="1">
    <citation type="journal article" date="2014" name="Int. J. Syst. Evol. Microbiol.">
        <title>Complete genome sequence of Corynebacterium casei LMG S-19264T (=DSM 44701T), isolated from a smear-ripened cheese.</title>
        <authorList>
            <consortium name="US DOE Joint Genome Institute (JGI-PGF)"/>
            <person name="Walter F."/>
            <person name="Albersmeier A."/>
            <person name="Kalinowski J."/>
            <person name="Ruckert C."/>
        </authorList>
    </citation>
    <scope>NUCLEOTIDE SEQUENCE [LARGE SCALE GENOMIC DNA]</scope>
    <source>
        <strain evidence="15 16">CGMCC 4.7215</strain>
    </source>
</reference>
<proteinExistence type="inferred from homology"/>
<dbReference type="PANTHER" id="PTHR42197">
    <property type="entry name" value="TRNA (CYTIDINE(56)-2'-O)-METHYLTRANSFERASE"/>
    <property type="match status" value="1"/>
</dbReference>
<keyword evidence="7 14" id="KW-0963">Cytoplasm</keyword>
<keyword evidence="8 14" id="KW-0489">Methyltransferase</keyword>
<comment type="subcellular location">
    <subcellularLocation>
        <location evidence="2 14">Cytoplasm</location>
    </subcellularLocation>
</comment>
<keyword evidence="10 14" id="KW-0949">S-adenosyl-L-methionine</keyword>
<dbReference type="GO" id="GO:0106059">
    <property type="term" value="F:tRNA (cytidine(56)-2'-O)-methyltransferase activity"/>
    <property type="evidence" value="ECO:0007669"/>
    <property type="project" value="UniProtKB-EC"/>
</dbReference>
<dbReference type="RefSeq" id="WP_267638845.1">
    <property type="nucleotide sequence ID" value="NZ_JAODIY010000043.1"/>
</dbReference>
<protein>
    <recommendedName>
        <fullName evidence="6 14">tRNA (cytidine(56)-2'-O)-methyltransferase</fullName>
        <ecNumber evidence="5 14">2.1.1.206</ecNumber>
    </recommendedName>
    <alternativeName>
        <fullName evidence="12 14">tRNA ribose 2'-O-methyltransferase aTrm56</fullName>
    </alternativeName>
</protein>
<comment type="function">
    <text evidence="1 14">Specifically catalyzes the AdoMet-dependent 2'-O-ribose methylation of cytidine at position 56 in tRNAs.</text>
</comment>
<comment type="similarity">
    <text evidence="3 14">Belongs to the aTrm56 family.</text>
</comment>
<dbReference type="GO" id="GO:0005737">
    <property type="term" value="C:cytoplasm"/>
    <property type="evidence" value="ECO:0007669"/>
    <property type="project" value="UniProtKB-SubCell"/>
</dbReference>
<evidence type="ECO:0000256" key="7">
    <source>
        <dbReference type="ARBA" id="ARBA00022490"/>
    </source>
</evidence>
<dbReference type="InterPro" id="IPR029026">
    <property type="entry name" value="tRNA_m1G_MTases_N"/>
</dbReference>
<dbReference type="HAMAP" id="MF_00077">
    <property type="entry name" value="tRNA_methyltr_aTrm56"/>
    <property type="match status" value="1"/>
</dbReference>
<organism evidence="15 16">
    <name type="scientific">Halovenus rubra</name>
    <dbReference type="NCBI Taxonomy" id="869890"/>
    <lineage>
        <taxon>Archaea</taxon>
        <taxon>Methanobacteriati</taxon>
        <taxon>Methanobacteriota</taxon>
        <taxon>Stenosarchaea group</taxon>
        <taxon>Halobacteria</taxon>
        <taxon>Halobacteriales</taxon>
        <taxon>Haloarculaceae</taxon>
        <taxon>Halovenus</taxon>
    </lineage>
</organism>
<evidence type="ECO:0000256" key="12">
    <source>
        <dbReference type="ARBA" id="ARBA00029826"/>
    </source>
</evidence>
<feature type="binding site" evidence="14">
    <location>
        <begin position="120"/>
        <end position="124"/>
    </location>
    <ligand>
        <name>S-adenosyl-L-methionine</name>
        <dbReference type="ChEBI" id="CHEBI:59789"/>
    </ligand>
</feature>
<evidence type="ECO:0000256" key="11">
    <source>
        <dbReference type="ARBA" id="ARBA00022694"/>
    </source>
</evidence>
<dbReference type="SUPFAM" id="SSF75217">
    <property type="entry name" value="alpha/beta knot"/>
    <property type="match status" value="1"/>
</dbReference>
<dbReference type="Proteomes" id="UP001596414">
    <property type="component" value="Unassembled WGS sequence"/>
</dbReference>
<accession>A0ABD5X8Q0</accession>
<dbReference type="Gene3D" id="3.40.1280.10">
    <property type="match status" value="1"/>
</dbReference>
<dbReference type="GO" id="GO:0002128">
    <property type="term" value="P:tRNA nucleoside ribose methylation"/>
    <property type="evidence" value="ECO:0007669"/>
    <property type="project" value="UniProtKB-UniRule"/>
</dbReference>
<dbReference type="Pfam" id="PF01994">
    <property type="entry name" value="Trm56"/>
    <property type="match status" value="1"/>
</dbReference>
<feature type="binding site" evidence="14">
    <location>
        <position position="84"/>
    </location>
    <ligand>
        <name>S-adenosyl-L-methionine</name>
        <dbReference type="ChEBI" id="CHEBI:59789"/>
    </ligand>
</feature>
<evidence type="ECO:0000256" key="13">
    <source>
        <dbReference type="ARBA" id="ARBA00047792"/>
    </source>
</evidence>
<dbReference type="InterPro" id="IPR029028">
    <property type="entry name" value="Alpha/beta_knot_MTases"/>
</dbReference>
<evidence type="ECO:0000256" key="14">
    <source>
        <dbReference type="HAMAP-Rule" id="MF_00077"/>
    </source>
</evidence>
<dbReference type="NCBIfam" id="NF003048">
    <property type="entry name" value="PRK03958.1"/>
    <property type="match status" value="1"/>
</dbReference>
<evidence type="ECO:0000256" key="6">
    <source>
        <dbReference type="ARBA" id="ARBA00013709"/>
    </source>
</evidence>
<comment type="caution">
    <text evidence="15">The sequence shown here is derived from an EMBL/GenBank/DDBJ whole genome shotgun (WGS) entry which is preliminary data.</text>
</comment>
<dbReference type="InterPro" id="IPR002845">
    <property type="entry name" value="tRNA_mtfrase_aTrm56"/>
</dbReference>
<dbReference type="EMBL" id="JBHSZQ010000019">
    <property type="protein sequence ID" value="MFC7126186.1"/>
    <property type="molecule type" value="Genomic_DNA"/>
</dbReference>
<evidence type="ECO:0000256" key="1">
    <source>
        <dbReference type="ARBA" id="ARBA00003959"/>
    </source>
</evidence>
<evidence type="ECO:0000256" key="10">
    <source>
        <dbReference type="ARBA" id="ARBA00022691"/>
    </source>
</evidence>
<sequence length="185" mass="20322">MQGTPEVAVLRLGHRAGRDERTTTHVGLTARALGADRAVLAGAGGSRSETIEDITNRFGGPFSVEVTDEPQAYVKDWDGTIVHLTMYGLPIQELEAEVRQAVGTTEQGKQRGSDLLIVVGAEKVSFELYEQADYNVAITNQPHSEIASLAVFLDRLFDGSELDREWVDAEQTVLPRQEGKQVEER</sequence>
<comment type="catalytic activity">
    <reaction evidence="13 14">
        <text>cytidine(56) in tRNA + S-adenosyl-L-methionine = 2'-O-methylcytidine(56) in tRNA + S-adenosyl-L-homocysteine + H(+)</text>
        <dbReference type="Rhea" id="RHEA:42968"/>
        <dbReference type="Rhea" id="RHEA-COMP:10308"/>
        <dbReference type="Rhea" id="RHEA-COMP:10309"/>
        <dbReference type="ChEBI" id="CHEBI:15378"/>
        <dbReference type="ChEBI" id="CHEBI:57856"/>
        <dbReference type="ChEBI" id="CHEBI:59789"/>
        <dbReference type="ChEBI" id="CHEBI:74495"/>
        <dbReference type="ChEBI" id="CHEBI:82748"/>
        <dbReference type="EC" id="2.1.1.206"/>
    </reaction>
</comment>
<dbReference type="EC" id="2.1.1.206" evidence="5 14"/>
<evidence type="ECO:0000256" key="4">
    <source>
        <dbReference type="ARBA" id="ARBA00011738"/>
    </source>
</evidence>
<evidence type="ECO:0000256" key="3">
    <source>
        <dbReference type="ARBA" id="ARBA00010324"/>
    </source>
</evidence>
<evidence type="ECO:0000313" key="16">
    <source>
        <dbReference type="Proteomes" id="UP001596414"/>
    </source>
</evidence>
<keyword evidence="11 14" id="KW-0819">tRNA processing</keyword>
<name>A0ABD5X8Q0_9EURY</name>
<evidence type="ECO:0000256" key="5">
    <source>
        <dbReference type="ARBA" id="ARBA00012624"/>
    </source>
</evidence>
<dbReference type="AlphaFoldDB" id="A0ABD5X8Q0"/>
<comment type="caution">
    <text evidence="14">Lacks conserved residue(s) required for the propagation of feature annotation.</text>
</comment>
<gene>
    <name evidence="15" type="ORF">ACFQJ7_09080</name>
</gene>
<comment type="subunit">
    <text evidence="4 14">Homodimer.</text>
</comment>
<evidence type="ECO:0000256" key="8">
    <source>
        <dbReference type="ARBA" id="ARBA00022603"/>
    </source>
</evidence>
<dbReference type="PIRSF" id="PIRSF016123">
    <property type="entry name" value="UCP016123"/>
    <property type="match status" value="1"/>
</dbReference>
<evidence type="ECO:0000256" key="2">
    <source>
        <dbReference type="ARBA" id="ARBA00004496"/>
    </source>
</evidence>
<evidence type="ECO:0000313" key="15">
    <source>
        <dbReference type="EMBL" id="MFC7126186.1"/>
    </source>
</evidence>
<keyword evidence="9 14" id="KW-0808">Transferase</keyword>
<dbReference type="PANTHER" id="PTHR42197:SF1">
    <property type="entry name" value="TRNA (CYTIDINE(56)-2'-O)-METHYLTRANSFERASE"/>
    <property type="match status" value="1"/>
</dbReference>
<evidence type="ECO:0000256" key="9">
    <source>
        <dbReference type="ARBA" id="ARBA00022679"/>
    </source>
</evidence>